<reference evidence="1 2" key="1">
    <citation type="submission" date="2018-08" db="EMBL/GenBank/DDBJ databases">
        <title>A genome reference for cultivated species of the human gut microbiota.</title>
        <authorList>
            <person name="Zou Y."/>
            <person name="Xue W."/>
            <person name="Luo G."/>
        </authorList>
    </citation>
    <scope>NUCLEOTIDE SEQUENCE [LARGE SCALE GENOMIC DNA]</scope>
    <source>
        <strain evidence="1 2">AF28-15</strain>
    </source>
</reference>
<proteinExistence type="predicted"/>
<comment type="caution">
    <text evidence="1">The sequence shown here is derived from an EMBL/GenBank/DDBJ whole genome shotgun (WGS) entry which is preliminary data.</text>
</comment>
<gene>
    <name evidence="1" type="ORF">DWY96_01165</name>
</gene>
<dbReference type="Proteomes" id="UP000283738">
    <property type="component" value="Unassembled WGS sequence"/>
</dbReference>
<evidence type="ECO:0000313" key="2">
    <source>
        <dbReference type="Proteomes" id="UP000283738"/>
    </source>
</evidence>
<evidence type="ECO:0000313" key="1">
    <source>
        <dbReference type="EMBL" id="RGQ55953.1"/>
    </source>
</evidence>
<dbReference type="AlphaFoldDB" id="A0A412BLA0"/>
<protein>
    <submittedName>
        <fullName evidence="1">Uncharacterized protein</fullName>
    </submittedName>
</protein>
<organism evidence="1 2">
    <name type="scientific">Roseburia inulinivorans</name>
    <dbReference type="NCBI Taxonomy" id="360807"/>
    <lineage>
        <taxon>Bacteria</taxon>
        <taxon>Bacillati</taxon>
        <taxon>Bacillota</taxon>
        <taxon>Clostridia</taxon>
        <taxon>Lachnospirales</taxon>
        <taxon>Lachnospiraceae</taxon>
        <taxon>Roseburia</taxon>
    </lineage>
</organism>
<dbReference type="EMBL" id="QRTF01000001">
    <property type="protein sequence ID" value="RGQ55953.1"/>
    <property type="molecule type" value="Genomic_DNA"/>
</dbReference>
<name>A0A412BLA0_9FIRM</name>
<sequence length="64" mass="7897">MGKNNRIETVKKKFLSRCERSFFFYTNISWTYQWKNIVYFLTKFGKNVDNTAFTMYVIDRMFNN</sequence>
<accession>A0A412BLA0</accession>